<dbReference type="SMART" id="SM00181">
    <property type="entry name" value="EGF"/>
    <property type="match status" value="1"/>
</dbReference>
<name>A0A6S7JKQ5_PARCT</name>
<sequence length="248" mass="27496">MENCSECAATSSKNGGWKFYKAVPTTQRLLCSKNHSCKNGGTCVANPCDKENGFDCICKENFSGKFCQNVTGHFSSCKSLLQIGRDLPNGNYNILHKNGAKSTLMYCQMTSLEGCAGGGWTMAMKIDGSETTFDYNSTYWTDRTGYLTIHGRFGFDNVETKMPSYWSASFKEICIGMKVGNDLRFLMIPYAGESLRDLIAEDKFLATNVGREKLKSLIANSSLQSTCHKEGFNMYDPDTKHVIARIGI</sequence>
<reference evidence="2" key="1">
    <citation type="submission" date="2020-04" db="EMBL/GenBank/DDBJ databases">
        <authorList>
            <person name="Alioto T."/>
            <person name="Alioto T."/>
            <person name="Gomez Garrido J."/>
        </authorList>
    </citation>
    <scope>NUCLEOTIDE SEQUENCE</scope>
    <source>
        <strain evidence="2">A484AB</strain>
    </source>
</reference>
<protein>
    <submittedName>
        <fullName evidence="2">Uncharacterized skeletal organic matrix 5-like isoform X2</fullName>
    </submittedName>
</protein>
<feature type="disulfide bond" evidence="1">
    <location>
        <begin position="58"/>
        <end position="67"/>
    </location>
</feature>
<evidence type="ECO:0000256" key="1">
    <source>
        <dbReference type="PROSITE-ProRule" id="PRU00076"/>
    </source>
</evidence>
<keyword evidence="1" id="KW-0245">EGF-like domain</keyword>
<dbReference type="CDD" id="cd00054">
    <property type="entry name" value="EGF_CA"/>
    <property type="match status" value="1"/>
</dbReference>
<feature type="non-terminal residue" evidence="2">
    <location>
        <position position="248"/>
    </location>
</feature>
<evidence type="ECO:0000313" key="3">
    <source>
        <dbReference type="Proteomes" id="UP001152795"/>
    </source>
</evidence>
<dbReference type="InterPro" id="IPR014716">
    <property type="entry name" value="Fibrinogen_a/b/g_C_1"/>
</dbReference>
<dbReference type="SUPFAM" id="SSF56496">
    <property type="entry name" value="Fibrinogen C-terminal domain-like"/>
    <property type="match status" value="1"/>
</dbReference>
<dbReference type="Pfam" id="PF00008">
    <property type="entry name" value="EGF"/>
    <property type="match status" value="1"/>
</dbReference>
<evidence type="ECO:0000313" key="2">
    <source>
        <dbReference type="EMBL" id="CAB4031411.1"/>
    </source>
</evidence>
<dbReference type="PROSITE" id="PS50026">
    <property type="entry name" value="EGF_3"/>
    <property type="match status" value="1"/>
</dbReference>
<dbReference type="PROSITE" id="PS00022">
    <property type="entry name" value="EGF_1"/>
    <property type="match status" value="1"/>
</dbReference>
<keyword evidence="3" id="KW-1185">Reference proteome</keyword>
<keyword evidence="1" id="KW-1015">Disulfide bond</keyword>
<dbReference type="Gene3D" id="3.90.215.10">
    <property type="entry name" value="Gamma Fibrinogen, chain A, domain 1"/>
    <property type="match status" value="1"/>
</dbReference>
<dbReference type="EMBL" id="CACRXK020017610">
    <property type="protein sequence ID" value="CAB4031411.1"/>
    <property type="molecule type" value="Genomic_DNA"/>
</dbReference>
<accession>A0A6S7JKQ5</accession>
<proteinExistence type="predicted"/>
<dbReference type="Gene3D" id="2.10.25.10">
    <property type="entry name" value="Laminin"/>
    <property type="match status" value="1"/>
</dbReference>
<dbReference type="OrthoDB" id="9937281at2759"/>
<dbReference type="InterPro" id="IPR000742">
    <property type="entry name" value="EGF"/>
</dbReference>
<comment type="caution">
    <text evidence="2">The sequence shown here is derived from an EMBL/GenBank/DDBJ whole genome shotgun (WGS) entry which is preliminary data.</text>
</comment>
<comment type="caution">
    <text evidence="1">Lacks conserved residue(s) required for the propagation of feature annotation.</text>
</comment>
<dbReference type="InterPro" id="IPR036056">
    <property type="entry name" value="Fibrinogen-like_C"/>
</dbReference>
<dbReference type="Proteomes" id="UP001152795">
    <property type="component" value="Unassembled WGS sequence"/>
</dbReference>
<organism evidence="2 3">
    <name type="scientific">Paramuricea clavata</name>
    <name type="common">Red gorgonian</name>
    <name type="synonym">Violescent sea-whip</name>
    <dbReference type="NCBI Taxonomy" id="317549"/>
    <lineage>
        <taxon>Eukaryota</taxon>
        <taxon>Metazoa</taxon>
        <taxon>Cnidaria</taxon>
        <taxon>Anthozoa</taxon>
        <taxon>Octocorallia</taxon>
        <taxon>Malacalcyonacea</taxon>
        <taxon>Plexauridae</taxon>
        <taxon>Paramuricea</taxon>
    </lineage>
</organism>
<dbReference type="SUPFAM" id="SSF57196">
    <property type="entry name" value="EGF/Laminin"/>
    <property type="match status" value="1"/>
</dbReference>
<dbReference type="AlphaFoldDB" id="A0A6S7JKQ5"/>
<gene>
    <name evidence="2" type="ORF">PACLA_8A026072</name>
</gene>